<evidence type="ECO:0000313" key="1">
    <source>
        <dbReference type="EMBL" id="EMJ36891.1"/>
    </source>
</evidence>
<accession>A0A0F6IFR6</accession>
<sequence length="54" mass="6455">MIRITSVIRNFNRKDENLETQNFDFQPDSISQFGMFFYVCVSVFKFLCSFTKKS</sequence>
<dbReference type="AlphaFoldDB" id="A0A0F6IFR6"/>
<reference evidence="1 2" key="1">
    <citation type="submission" date="2013-01" db="EMBL/GenBank/DDBJ databases">
        <authorList>
            <person name="Harkins D.M."/>
            <person name="Durkin A.S."/>
            <person name="Brinkac L.M."/>
            <person name="Haft D.H."/>
            <person name="Selengut J.D."/>
            <person name="Sanka R."/>
            <person name="DePew J."/>
            <person name="Purushe J."/>
            <person name="Peacock S.J."/>
            <person name="Thaipadungpanit J."/>
            <person name="Wuthiekanun V.W."/>
            <person name="Day N.P."/>
            <person name="Vinetz J.M."/>
            <person name="Sutton G.G."/>
            <person name="Nierman W.C."/>
            <person name="Fouts D.E."/>
        </authorList>
    </citation>
    <scope>NUCLEOTIDE SEQUENCE [LARGE SCALE GENOMIC DNA]</scope>
    <source>
        <strain evidence="1 2">FPW1039</strain>
    </source>
</reference>
<dbReference type="EMBL" id="AKWR02000112">
    <property type="protein sequence ID" value="EMJ36891.1"/>
    <property type="molecule type" value="Genomic_DNA"/>
</dbReference>
<comment type="caution">
    <text evidence="1">The sequence shown here is derived from an EMBL/GenBank/DDBJ whole genome shotgun (WGS) entry which is preliminary data.</text>
</comment>
<evidence type="ECO:0000313" key="2">
    <source>
        <dbReference type="Proteomes" id="UP000012164"/>
    </source>
</evidence>
<dbReference type="Proteomes" id="UP000012164">
    <property type="component" value="Unassembled WGS sequence"/>
</dbReference>
<protein>
    <submittedName>
        <fullName evidence="1">Uncharacterized protein</fullName>
    </submittedName>
</protein>
<name>A0A0F6IFR6_LEPIR</name>
<proteinExistence type="predicted"/>
<organism evidence="1 2">
    <name type="scientific">Leptospira interrogans str. FPW1039</name>
    <dbReference type="NCBI Taxonomy" id="1193040"/>
    <lineage>
        <taxon>Bacteria</taxon>
        <taxon>Pseudomonadati</taxon>
        <taxon>Spirochaetota</taxon>
        <taxon>Spirochaetia</taxon>
        <taxon>Leptospirales</taxon>
        <taxon>Leptospiraceae</taxon>
        <taxon>Leptospira</taxon>
    </lineage>
</organism>
<gene>
    <name evidence="1" type="ORF">LEP1GSC079_0973</name>
</gene>